<evidence type="ECO:0000259" key="8">
    <source>
        <dbReference type="Pfam" id="PF02687"/>
    </source>
</evidence>
<dbReference type="InterPro" id="IPR025857">
    <property type="entry name" value="MacB_PCD"/>
</dbReference>
<evidence type="ECO:0000256" key="4">
    <source>
        <dbReference type="ARBA" id="ARBA00022989"/>
    </source>
</evidence>
<comment type="subcellular location">
    <subcellularLocation>
        <location evidence="1">Cell membrane</location>
        <topology evidence="1">Multi-pass membrane protein</topology>
    </subcellularLocation>
</comment>
<evidence type="ECO:0000256" key="3">
    <source>
        <dbReference type="ARBA" id="ARBA00022692"/>
    </source>
</evidence>
<gene>
    <name evidence="10" type="ORF">SSPH_00616</name>
</gene>
<evidence type="ECO:0000256" key="1">
    <source>
        <dbReference type="ARBA" id="ARBA00004651"/>
    </source>
</evidence>
<keyword evidence="2" id="KW-1003">Cell membrane</keyword>
<sequence>MLPLSGVAPSLFIILTESMPLAKGSAQVVFSLPLGMLKKKGDRSMTFLIWRSLLHRRLQSIAMIVSIAVGAAIIFSVAAMYKGVAAGMALSRQRMGADIVIVPYGVTLEPSLLLFGGATANSYMPEGYVDSVRAVPGVRTATPQFYTHSLTADCHDIGSQNRMIGYDAASDWIIAPWLKKVHKDELKDDEVILGAKVPTWTQGKISILDQWYNIVAVAEETGTTLDYSLLVSMNEARRVVAKDKSLRGIWEKQGPPAELISTILVQVDEGADMNEVVTAIQSAGLMKPIVAAEVKKRIADQFTVFLLLIGIVGILAVLTSLLQLFSRFYTLTWERQAEWGLYLAFGASGRDIGAVIVGEAATVAITGAAAGLLLGGGLYQGSLTLLEAYQSFPFVPPSWTFIGVLAIGITILFTGLGALAAWLPAYRGSRIDPSVIMTRGEFD</sequence>
<reference evidence="10 11" key="1">
    <citation type="submission" date="2016-01" db="EMBL/GenBank/DDBJ databases">
        <authorList>
            <person name="Brown R."/>
        </authorList>
    </citation>
    <scope>NUCLEOTIDE SEQUENCE [LARGE SCALE GENOMIC DNA]</scope>
    <source>
        <strain evidence="10">Sporomusa sphaeroides DSM 2875</strain>
    </source>
</reference>
<keyword evidence="5 7" id="KW-0472">Membrane</keyword>
<feature type="transmembrane region" description="Helical" evidence="7">
    <location>
        <begin position="399"/>
        <end position="423"/>
    </location>
</feature>
<proteinExistence type="inferred from homology"/>
<feature type="domain" description="MacB-like periplasmic core" evidence="9">
    <location>
        <begin position="60"/>
        <end position="282"/>
    </location>
</feature>
<accession>A0ABM9VYW3</accession>
<keyword evidence="3 7" id="KW-0812">Transmembrane</keyword>
<keyword evidence="11" id="KW-1185">Reference proteome</keyword>
<protein>
    <submittedName>
        <fullName evidence="10">FtsX-like permease family protein</fullName>
    </submittedName>
</protein>
<feature type="domain" description="ABC3 transporter permease C-terminal" evidence="8">
    <location>
        <begin position="311"/>
        <end position="433"/>
    </location>
</feature>
<dbReference type="Pfam" id="PF12704">
    <property type="entry name" value="MacB_PCD"/>
    <property type="match status" value="1"/>
</dbReference>
<evidence type="ECO:0000256" key="2">
    <source>
        <dbReference type="ARBA" id="ARBA00022475"/>
    </source>
</evidence>
<keyword evidence="4 7" id="KW-1133">Transmembrane helix</keyword>
<comment type="similarity">
    <text evidence="6">Belongs to the ABC-4 integral membrane protein family.</text>
</comment>
<dbReference type="Proteomes" id="UP000245702">
    <property type="component" value="Unassembled WGS sequence"/>
</dbReference>
<evidence type="ECO:0000256" key="7">
    <source>
        <dbReference type="SAM" id="Phobius"/>
    </source>
</evidence>
<dbReference type="PANTHER" id="PTHR30572">
    <property type="entry name" value="MEMBRANE COMPONENT OF TRANSPORTER-RELATED"/>
    <property type="match status" value="1"/>
</dbReference>
<evidence type="ECO:0000256" key="5">
    <source>
        <dbReference type="ARBA" id="ARBA00023136"/>
    </source>
</evidence>
<organism evidence="10 11">
    <name type="scientific">Sporomusa sphaeroides DSM 2875</name>
    <dbReference type="NCBI Taxonomy" id="1337886"/>
    <lineage>
        <taxon>Bacteria</taxon>
        <taxon>Bacillati</taxon>
        <taxon>Bacillota</taxon>
        <taxon>Negativicutes</taxon>
        <taxon>Selenomonadales</taxon>
        <taxon>Sporomusaceae</taxon>
        <taxon>Sporomusa</taxon>
    </lineage>
</organism>
<evidence type="ECO:0000313" key="11">
    <source>
        <dbReference type="Proteomes" id="UP000245702"/>
    </source>
</evidence>
<comment type="caution">
    <text evidence="10">The sequence shown here is derived from an EMBL/GenBank/DDBJ whole genome shotgun (WGS) entry which is preliminary data.</text>
</comment>
<dbReference type="PANTHER" id="PTHR30572:SF4">
    <property type="entry name" value="ABC TRANSPORTER PERMEASE YTRF"/>
    <property type="match status" value="1"/>
</dbReference>
<feature type="transmembrane region" description="Helical" evidence="7">
    <location>
        <begin position="61"/>
        <end position="84"/>
    </location>
</feature>
<dbReference type="InterPro" id="IPR003838">
    <property type="entry name" value="ABC3_permease_C"/>
</dbReference>
<name>A0ABM9VYW3_9FIRM</name>
<feature type="transmembrane region" description="Helical" evidence="7">
    <location>
        <begin position="304"/>
        <end position="325"/>
    </location>
</feature>
<dbReference type="EMBL" id="FCOW01000002">
    <property type="protein sequence ID" value="CVK17980.1"/>
    <property type="molecule type" value="Genomic_DNA"/>
</dbReference>
<dbReference type="Pfam" id="PF02687">
    <property type="entry name" value="FtsX"/>
    <property type="match status" value="1"/>
</dbReference>
<evidence type="ECO:0000313" key="10">
    <source>
        <dbReference type="EMBL" id="CVK17980.1"/>
    </source>
</evidence>
<evidence type="ECO:0000259" key="9">
    <source>
        <dbReference type="Pfam" id="PF12704"/>
    </source>
</evidence>
<evidence type="ECO:0000256" key="6">
    <source>
        <dbReference type="ARBA" id="ARBA00038076"/>
    </source>
</evidence>
<dbReference type="InterPro" id="IPR050250">
    <property type="entry name" value="Macrolide_Exporter_MacB"/>
</dbReference>